<sequence length="70" mass="8363">MSNSTKTRDIEEMMANKDLETRKKIPSTLAAPCFSTARDVFTYRRMRIKSRKAEMVIFIKRILPKIDYRY</sequence>
<dbReference type="AlphaFoldDB" id="A0A1I8B199"/>
<keyword evidence="1" id="KW-1185">Reference proteome</keyword>
<proteinExistence type="predicted"/>
<protein>
    <submittedName>
        <fullName evidence="2">Uncharacterized protein</fullName>
    </submittedName>
</protein>
<name>A0A1I8B199_MELHA</name>
<evidence type="ECO:0000313" key="2">
    <source>
        <dbReference type="WBParaSite" id="MhA1_Contig1219.frz3.gene3"/>
    </source>
</evidence>
<organism evidence="1 2">
    <name type="scientific">Meloidogyne hapla</name>
    <name type="common">Root-knot nematode worm</name>
    <dbReference type="NCBI Taxonomy" id="6305"/>
    <lineage>
        <taxon>Eukaryota</taxon>
        <taxon>Metazoa</taxon>
        <taxon>Ecdysozoa</taxon>
        <taxon>Nematoda</taxon>
        <taxon>Chromadorea</taxon>
        <taxon>Rhabditida</taxon>
        <taxon>Tylenchina</taxon>
        <taxon>Tylenchomorpha</taxon>
        <taxon>Tylenchoidea</taxon>
        <taxon>Meloidogynidae</taxon>
        <taxon>Meloidogyninae</taxon>
        <taxon>Meloidogyne</taxon>
    </lineage>
</organism>
<dbReference type="WBParaSite" id="MhA1_Contig1219.frz3.gene3">
    <property type="protein sequence ID" value="MhA1_Contig1219.frz3.gene3"/>
    <property type="gene ID" value="MhA1_Contig1219.frz3.gene3"/>
</dbReference>
<dbReference type="Proteomes" id="UP000095281">
    <property type="component" value="Unplaced"/>
</dbReference>
<evidence type="ECO:0000313" key="1">
    <source>
        <dbReference type="Proteomes" id="UP000095281"/>
    </source>
</evidence>
<reference evidence="2" key="1">
    <citation type="submission" date="2016-11" db="UniProtKB">
        <authorList>
            <consortium name="WormBaseParasite"/>
        </authorList>
    </citation>
    <scope>IDENTIFICATION</scope>
</reference>
<accession>A0A1I8B199</accession>